<reference evidence="1 2" key="1">
    <citation type="submission" date="2016-08" db="EMBL/GenBank/DDBJ databases">
        <title>Genome sequence of Clavibacter michiganensis spp strain CFBP7494.</title>
        <authorList>
            <person name="Thapa S.P."/>
            <person name="Coaker G."/>
            <person name="Jacques M.-A."/>
        </authorList>
    </citation>
    <scope>NUCLEOTIDE SEQUENCE [LARGE SCALE GENOMIC DNA]</scope>
    <source>
        <strain evidence="1">CFBP7494</strain>
    </source>
</reference>
<dbReference type="AlphaFoldDB" id="A0A251YE65"/>
<sequence>MHVSPTLSIAIMAHPSRRESAESLASALGLSDDSIVYDPDPGGVPSGVRTARLAWGRASSRSTHHVVLQDDVTVPDGFLRSLEAAVASRPTSAIMLCSEWSTRTGQLARAAAFVGSAWAELSNSSLWAAGVVLPSEHAIAFADELRREEGERDSAALWRYASRSDLRIETPVPSLIQHDAHVQRSSWHRTSDQGPRRAAVFVERSSPASYSGGTETLRLDAIPYLPTDRLSAFVSRRSPSGSWELLRATDLEAGSDYIGRYGLTQESISAEFNASFPSFEAMGLVRHVGKAYLLQTWITALLLGESLRAAGHAETAAGPAADAAARTMVAGSLKRVLPADSIEELLQQEPSFVLDAVRRGQGGFFVAG</sequence>
<evidence type="ECO:0000313" key="2">
    <source>
        <dbReference type="Proteomes" id="UP000194837"/>
    </source>
</evidence>
<name>A0A251YE65_9MICO</name>
<dbReference type="RefSeq" id="WP_086519984.1">
    <property type="nucleotide sequence ID" value="NZ_MDJW01000002.1"/>
</dbReference>
<evidence type="ECO:0000313" key="1">
    <source>
        <dbReference type="EMBL" id="OUE22496.1"/>
    </source>
</evidence>
<dbReference type="EMBL" id="MDJW01000002">
    <property type="protein sequence ID" value="OUE22496.1"/>
    <property type="molecule type" value="Genomic_DNA"/>
</dbReference>
<proteinExistence type="predicted"/>
<dbReference type="Proteomes" id="UP000194837">
    <property type="component" value="Unassembled WGS sequence"/>
</dbReference>
<evidence type="ECO:0008006" key="3">
    <source>
        <dbReference type="Google" id="ProtNLM"/>
    </source>
</evidence>
<comment type="caution">
    <text evidence="1">The sequence shown here is derived from an EMBL/GenBank/DDBJ whole genome shotgun (WGS) entry which is preliminary data.</text>
</comment>
<accession>A0A251YE65</accession>
<organism evidence="1 2">
    <name type="scientific">Clavibacter michiganensis</name>
    <dbReference type="NCBI Taxonomy" id="28447"/>
    <lineage>
        <taxon>Bacteria</taxon>
        <taxon>Bacillati</taxon>
        <taxon>Actinomycetota</taxon>
        <taxon>Actinomycetes</taxon>
        <taxon>Micrococcales</taxon>
        <taxon>Microbacteriaceae</taxon>
        <taxon>Clavibacter</taxon>
    </lineage>
</organism>
<gene>
    <name evidence="1" type="ORF">BFL34_00021</name>
</gene>
<protein>
    <recommendedName>
        <fullName evidence="3">Glycosyltransferase</fullName>
    </recommendedName>
</protein>